<feature type="region of interest" description="Disordered" evidence="7">
    <location>
        <begin position="126"/>
        <end position="147"/>
    </location>
</feature>
<dbReference type="PANTHER" id="PTHR24339">
    <property type="entry name" value="HOMEOBOX PROTEIN EMX-RELATED"/>
    <property type="match status" value="1"/>
</dbReference>
<sequence length="217" mass="25010">MQTDERSPALKADTDNIFPCPCSACVSRKDFSSEAALLAHPRETMSRHHRLIGFAGPPIPMLPYSQIPSSPARLLMPYGLHRAPYQRALFASDTRYRSGGVQEIPKQEAFRESHLIQTESLTPNHDASRRYWDRPNHIGPHEKSRRMRTVFSPQQLDRLERHFKNQQYVGSAQRIYIASQLGLSETQVKVWFQNRRIRWRKAALSGPKETSTEDQES</sequence>
<comment type="caution">
    <text evidence="9">The sequence shown here is derived from an EMBL/GenBank/DDBJ whole genome shotgun (WGS) entry which is preliminary data.</text>
</comment>
<name>A0A2B4S877_STYPI</name>
<feature type="domain" description="Homeobox" evidence="8">
    <location>
        <begin position="142"/>
        <end position="202"/>
    </location>
</feature>
<dbReference type="Gene3D" id="1.10.10.60">
    <property type="entry name" value="Homeodomain-like"/>
    <property type="match status" value="1"/>
</dbReference>
<dbReference type="SMART" id="SM00389">
    <property type="entry name" value="HOX"/>
    <property type="match status" value="1"/>
</dbReference>
<feature type="compositionally biased region" description="Basic and acidic residues" evidence="7">
    <location>
        <begin position="126"/>
        <end position="142"/>
    </location>
</feature>
<accession>A0A2B4S877</accession>
<gene>
    <name evidence="9" type="primary">not2</name>
    <name evidence="9" type="ORF">AWC38_SpisGene10574</name>
</gene>
<feature type="DNA-binding region" description="Homeobox" evidence="5">
    <location>
        <begin position="144"/>
        <end position="203"/>
    </location>
</feature>
<dbReference type="CDD" id="cd00086">
    <property type="entry name" value="homeodomain"/>
    <property type="match status" value="1"/>
</dbReference>
<dbReference type="PROSITE" id="PS50071">
    <property type="entry name" value="HOMEOBOX_2"/>
    <property type="match status" value="1"/>
</dbReference>
<dbReference type="SUPFAM" id="SSF46689">
    <property type="entry name" value="Homeodomain-like"/>
    <property type="match status" value="1"/>
</dbReference>
<keyword evidence="4 5" id="KW-0539">Nucleus</keyword>
<dbReference type="InterPro" id="IPR050877">
    <property type="entry name" value="EMX-VAX-Noto_Homeobox_TFs"/>
</dbReference>
<dbReference type="InterPro" id="IPR009057">
    <property type="entry name" value="Homeodomain-like_sf"/>
</dbReference>
<dbReference type="AlphaFoldDB" id="A0A2B4S877"/>
<evidence type="ECO:0000256" key="1">
    <source>
        <dbReference type="ARBA" id="ARBA00004123"/>
    </source>
</evidence>
<organism evidence="9 10">
    <name type="scientific">Stylophora pistillata</name>
    <name type="common">Smooth cauliflower coral</name>
    <dbReference type="NCBI Taxonomy" id="50429"/>
    <lineage>
        <taxon>Eukaryota</taxon>
        <taxon>Metazoa</taxon>
        <taxon>Cnidaria</taxon>
        <taxon>Anthozoa</taxon>
        <taxon>Hexacorallia</taxon>
        <taxon>Scleractinia</taxon>
        <taxon>Astrocoeniina</taxon>
        <taxon>Pocilloporidae</taxon>
        <taxon>Stylophora</taxon>
    </lineage>
</organism>
<dbReference type="Proteomes" id="UP000225706">
    <property type="component" value="Unassembled WGS sequence"/>
</dbReference>
<evidence type="ECO:0000313" key="10">
    <source>
        <dbReference type="Proteomes" id="UP000225706"/>
    </source>
</evidence>
<dbReference type="GO" id="GO:0000978">
    <property type="term" value="F:RNA polymerase II cis-regulatory region sequence-specific DNA binding"/>
    <property type="evidence" value="ECO:0007669"/>
    <property type="project" value="TreeGrafter"/>
</dbReference>
<protein>
    <submittedName>
        <fullName evidence="9">Homeobox protein not2</fullName>
    </submittedName>
</protein>
<evidence type="ECO:0000256" key="3">
    <source>
        <dbReference type="ARBA" id="ARBA00023155"/>
    </source>
</evidence>
<dbReference type="InterPro" id="IPR001356">
    <property type="entry name" value="HD"/>
</dbReference>
<evidence type="ECO:0000256" key="5">
    <source>
        <dbReference type="PROSITE-ProRule" id="PRU00108"/>
    </source>
</evidence>
<dbReference type="Pfam" id="PF00046">
    <property type="entry name" value="Homeodomain"/>
    <property type="match status" value="1"/>
</dbReference>
<dbReference type="InterPro" id="IPR000047">
    <property type="entry name" value="HTH_motif"/>
</dbReference>
<dbReference type="InterPro" id="IPR017970">
    <property type="entry name" value="Homeobox_CS"/>
</dbReference>
<keyword evidence="3 5" id="KW-0371">Homeobox</keyword>
<keyword evidence="10" id="KW-1185">Reference proteome</keyword>
<evidence type="ECO:0000256" key="7">
    <source>
        <dbReference type="SAM" id="MobiDB-lite"/>
    </source>
</evidence>
<evidence type="ECO:0000313" key="9">
    <source>
        <dbReference type="EMBL" id="PFX24807.1"/>
    </source>
</evidence>
<evidence type="ECO:0000256" key="2">
    <source>
        <dbReference type="ARBA" id="ARBA00023125"/>
    </source>
</evidence>
<evidence type="ECO:0000259" key="8">
    <source>
        <dbReference type="PROSITE" id="PS50071"/>
    </source>
</evidence>
<comment type="subcellular location">
    <subcellularLocation>
        <location evidence="1 5 6">Nucleus</location>
    </subcellularLocation>
</comment>
<proteinExistence type="predicted"/>
<dbReference type="GO" id="GO:0030182">
    <property type="term" value="P:neuron differentiation"/>
    <property type="evidence" value="ECO:0007669"/>
    <property type="project" value="TreeGrafter"/>
</dbReference>
<dbReference type="GO" id="GO:0005634">
    <property type="term" value="C:nucleus"/>
    <property type="evidence" value="ECO:0007669"/>
    <property type="project" value="UniProtKB-SubCell"/>
</dbReference>
<keyword evidence="2 5" id="KW-0238">DNA-binding</keyword>
<dbReference type="PANTHER" id="PTHR24339:SF67">
    <property type="entry name" value="GNOT1 HOMEODOMAIN PROTEIN-RELATED"/>
    <property type="match status" value="1"/>
</dbReference>
<evidence type="ECO:0000256" key="6">
    <source>
        <dbReference type="RuleBase" id="RU000682"/>
    </source>
</evidence>
<dbReference type="STRING" id="50429.A0A2B4S877"/>
<dbReference type="GO" id="GO:0000981">
    <property type="term" value="F:DNA-binding transcription factor activity, RNA polymerase II-specific"/>
    <property type="evidence" value="ECO:0007669"/>
    <property type="project" value="InterPro"/>
</dbReference>
<reference evidence="10" key="1">
    <citation type="journal article" date="2017" name="bioRxiv">
        <title>Comparative analysis of the genomes of Stylophora pistillata and Acropora digitifera provides evidence for extensive differences between species of corals.</title>
        <authorList>
            <person name="Voolstra C.R."/>
            <person name="Li Y."/>
            <person name="Liew Y.J."/>
            <person name="Baumgarten S."/>
            <person name="Zoccola D."/>
            <person name="Flot J.-F."/>
            <person name="Tambutte S."/>
            <person name="Allemand D."/>
            <person name="Aranda M."/>
        </authorList>
    </citation>
    <scope>NUCLEOTIDE SEQUENCE [LARGE SCALE GENOMIC DNA]</scope>
</reference>
<dbReference type="EMBL" id="LSMT01000166">
    <property type="protein sequence ID" value="PFX24807.1"/>
    <property type="molecule type" value="Genomic_DNA"/>
</dbReference>
<dbReference type="PRINTS" id="PR00031">
    <property type="entry name" value="HTHREPRESSR"/>
</dbReference>
<evidence type="ECO:0000256" key="4">
    <source>
        <dbReference type="ARBA" id="ARBA00023242"/>
    </source>
</evidence>
<dbReference type="PROSITE" id="PS00027">
    <property type="entry name" value="HOMEOBOX_1"/>
    <property type="match status" value="1"/>
</dbReference>
<dbReference type="OrthoDB" id="6159439at2759"/>